<proteinExistence type="predicted"/>
<keyword evidence="3" id="KW-1185">Reference proteome</keyword>
<evidence type="ECO:0000313" key="3">
    <source>
        <dbReference type="Proteomes" id="UP000770661"/>
    </source>
</evidence>
<organism evidence="2 3">
    <name type="scientific">Chionoecetes opilio</name>
    <name type="common">Atlantic snow crab</name>
    <name type="synonym">Cancer opilio</name>
    <dbReference type="NCBI Taxonomy" id="41210"/>
    <lineage>
        <taxon>Eukaryota</taxon>
        <taxon>Metazoa</taxon>
        <taxon>Ecdysozoa</taxon>
        <taxon>Arthropoda</taxon>
        <taxon>Crustacea</taxon>
        <taxon>Multicrustacea</taxon>
        <taxon>Malacostraca</taxon>
        <taxon>Eumalacostraca</taxon>
        <taxon>Eucarida</taxon>
        <taxon>Decapoda</taxon>
        <taxon>Pleocyemata</taxon>
        <taxon>Brachyura</taxon>
        <taxon>Eubrachyura</taxon>
        <taxon>Majoidea</taxon>
        <taxon>Majidae</taxon>
        <taxon>Chionoecetes</taxon>
    </lineage>
</organism>
<evidence type="ECO:0000313" key="2">
    <source>
        <dbReference type="EMBL" id="KAG0727914.1"/>
    </source>
</evidence>
<dbReference type="Proteomes" id="UP000770661">
    <property type="component" value="Unassembled WGS sequence"/>
</dbReference>
<comment type="caution">
    <text evidence="2">The sequence shown here is derived from an EMBL/GenBank/DDBJ whole genome shotgun (WGS) entry which is preliminary data.</text>
</comment>
<name>A0A8J4YPJ9_CHIOP</name>
<dbReference type="EMBL" id="JACEEZ010002850">
    <property type="protein sequence ID" value="KAG0727914.1"/>
    <property type="molecule type" value="Genomic_DNA"/>
</dbReference>
<accession>A0A8J4YPJ9</accession>
<sequence length="113" mass="12220">MAPGCLCPRPGHLLLPQPPSPCFTTPLHHTHHGTHPAKHPTQYTPCNTPTPRPAPQPPPRQPPPPPRRLAGHYCLITAVVVAVNVPLAARRVLCTSLLPLNTAAMRPYLVLLV</sequence>
<dbReference type="AlphaFoldDB" id="A0A8J4YPJ9"/>
<feature type="compositionally biased region" description="Basic residues" evidence="1">
    <location>
        <begin position="28"/>
        <end position="38"/>
    </location>
</feature>
<feature type="region of interest" description="Disordered" evidence="1">
    <location>
        <begin position="24"/>
        <end position="68"/>
    </location>
</feature>
<protein>
    <submittedName>
        <fullName evidence="2">Uncharacterized protein</fullName>
    </submittedName>
</protein>
<gene>
    <name evidence="2" type="ORF">GWK47_033623</name>
</gene>
<feature type="compositionally biased region" description="Pro residues" evidence="1">
    <location>
        <begin position="48"/>
        <end position="67"/>
    </location>
</feature>
<reference evidence="2" key="1">
    <citation type="submission" date="2020-07" db="EMBL/GenBank/DDBJ databases">
        <title>The High-quality genome of the commercially important snow crab, Chionoecetes opilio.</title>
        <authorList>
            <person name="Jeong J.-H."/>
            <person name="Ryu S."/>
        </authorList>
    </citation>
    <scope>NUCLEOTIDE SEQUENCE</scope>
    <source>
        <strain evidence="2">MADBK_172401_WGS</strain>
        <tissue evidence="2">Digestive gland</tissue>
    </source>
</reference>
<evidence type="ECO:0000256" key="1">
    <source>
        <dbReference type="SAM" id="MobiDB-lite"/>
    </source>
</evidence>